<keyword evidence="3" id="KW-1185">Reference proteome</keyword>
<dbReference type="EMBL" id="BGZK01000247">
    <property type="protein sequence ID" value="GBP31513.1"/>
    <property type="molecule type" value="Genomic_DNA"/>
</dbReference>
<evidence type="ECO:0000313" key="2">
    <source>
        <dbReference type="EMBL" id="GBP31513.1"/>
    </source>
</evidence>
<reference evidence="2 3" key="1">
    <citation type="journal article" date="2019" name="Commun. Biol.">
        <title>The bagworm genome reveals a unique fibroin gene that provides high tensile strength.</title>
        <authorList>
            <person name="Kono N."/>
            <person name="Nakamura H."/>
            <person name="Ohtoshi R."/>
            <person name="Tomita M."/>
            <person name="Numata K."/>
            <person name="Arakawa K."/>
        </authorList>
    </citation>
    <scope>NUCLEOTIDE SEQUENCE [LARGE SCALE GENOMIC DNA]</scope>
</reference>
<protein>
    <submittedName>
        <fullName evidence="2">Uncharacterized protein</fullName>
    </submittedName>
</protein>
<sequence>MLPNNYVRPSRSRASSWASHTKNCLDIHSSPLPTLEPAPKKADQRSSLNTDTPRSPSVEPYTESTDSMTYGVLTVEADEGGEDYFSSHHSISN</sequence>
<name>A0A4C1UYE6_EUMVA</name>
<organism evidence="2 3">
    <name type="scientific">Eumeta variegata</name>
    <name type="common">Bagworm moth</name>
    <name type="synonym">Eumeta japonica</name>
    <dbReference type="NCBI Taxonomy" id="151549"/>
    <lineage>
        <taxon>Eukaryota</taxon>
        <taxon>Metazoa</taxon>
        <taxon>Ecdysozoa</taxon>
        <taxon>Arthropoda</taxon>
        <taxon>Hexapoda</taxon>
        <taxon>Insecta</taxon>
        <taxon>Pterygota</taxon>
        <taxon>Neoptera</taxon>
        <taxon>Endopterygota</taxon>
        <taxon>Lepidoptera</taxon>
        <taxon>Glossata</taxon>
        <taxon>Ditrysia</taxon>
        <taxon>Tineoidea</taxon>
        <taxon>Psychidae</taxon>
        <taxon>Oiketicinae</taxon>
        <taxon>Eumeta</taxon>
    </lineage>
</organism>
<feature type="region of interest" description="Disordered" evidence="1">
    <location>
        <begin position="1"/>
        <end position="20"/>
    </location>
</feature>
<evidence type="ECO:0000256" key="1">
    <source>
        <dbReference type="SAM" id="MobiDB-lite"/>
    </source>
</evidence>
<comment type="caution">
    <text evidence="2">The sequence shown here is derived from an EMBL/GenBank/DDBJ whole genome shotgun (WGS) entry which is preliminary data.</text>
</comment>
<feature type="region of interest" description="Disordered" evidence="1">
    <location>
        <begin position="25"/>
        <end position="75"/>
    </location>
</feature>
<dbReference type="Proteomes" id="UP000299102">
    <property type="component" value="Unassembled WGS sequence"/>
</dbReference>
<accession>A0A4C1UYE6</accession>
<proteinExistence type="predicted"/>
<evidence type="ECO:0000313" key="3">
    <source>
        <dbReference type="Proteomes" id="UP000299102"/>
    </source>
</evidence>
<gene>
    <name evidence="2" type="ORF">EVAR_84625_1</name>
</gene>
<dbReference type="AlphaFoldDB" id="A0A4C1UYE6"/>
<feature type="compositionally biased region" description="Polar residues" evidence="1">
    <location>
        <begin position="45"/>
        <end position="55"/>
    </location>
</feature>